<gene>
    <name evidence="2" type="ORF">BD626DRAFT_471892</name>
</gene>
<accession>A0A550CVK4</accession>
<feature type="region of interest" description="Disordered" evidence="1">
    <location>
        <begin position="1"/>
        <end position="54"/>
    </location>
</feature>
<reference evidence="2 3" key="1">
    <citation type="journal article" date="2019" name="New Phytol.">
        <title>Comparative genomics reveals unique wood-decay strategies and fruiting body development in the Schizophyllaceae.</title>
        <authorList>
            <person name="Almasi E."/>
            <person name="Sahu N."/>
            <person name="Krizsan K."/>
            <person name="Balint B."/>
            <person name="Kovacs G.M."/>
            <person name="Kiss B."/>
            <person name="Cseklye J."/>
            <person name="Drula E."/>
            <person name="Henrissat B."/>
            <person name="Nagy I."/>
            <person name="Chovatia M."/>
            <person name="Adam C."/>
            <person name="LaButti K."/>
            <person name="Lipzen A."/>
            <person name="Riley R."/>
            <person name="Grigoriev I.V."/>
            <person name="Nagy L.G."/>
        </authorList>
    </citation>
    <scope>NUCLEOTIDE SEQUENCE [LARGE SCALE GENOMIC DNA]</scope>
    <source>
        <strain evidence="2 3">NL-1724</strain>
    </source>
</reference>
<evidence type="ECO:0000256" key="1">
    <source>
        <dbReference type="SAM" id="MobiDB-lite"/>
    </source>
</evidence>
<comment type="caution">
    <text evidence="2">The sequence shown here is derived from an EMBL/GenBank/DDBJ whole genome shotgun (WGS) entry which is preliminary data.</text>
</comment>
<dbReference type="EMBL" id="VDMD01000001">
    <property type="protein sequence ID" value="TRM68803.1"/>
    <property type="molecule type" value="Genomic_DNA"/>
</dbReference>
<name>A0A550CVK4_9AGAR</name>
<dbReference type="Proteomes" id="UP000320762">
    <property type="component" value="Unassembled WGS sequence"/>
</dbReference>
<protein>
    <submittedName>
        <fullName evidence="2">Uncharacterized protein</fullName>
    </submittedName>
</protein>
<sequence>MFTHALGDQYMYRRPPNDALDVPDRRRCHHEPDVAPYGATPSTLHIPTTGRRRR</sequence>
<proteinExistence type="predicted"/>
<evidence type="ECO:0000313" key="3">
    <source>
        <dbReference type="Proteomes" id="UP000320762"/>
    </source>
</evidence>
<feature type="compositionally biased region" description="Basic and acidic residues" evidence="1">
    <location>
        <begin position="22"/>
        <end position="33"/>
    </location>
</feature>
<organism evidence="2 3">
    <name type="scientific">Schizophyllum amplum</name>
    <dbReference type="NCBI Taxonomy" id="97359"/>
    <lineage>
        <taxon>Eukaryota</taxon>
        <taxon>Fungi</taxon>
        <taxon>Dikarya</taxon>
        <taxon>Basidiomycota</taxon>
        <taxon>Agaricomycotina</taxon>
        <taxon>Agaricomycetes</taxon>
        <taxon>Agaricomycetidae</taxon>
        <taxon>Agaricales</taxon>
        <taxon>Schizophyllaceae</taxon>
        <taxon>Schizophyllum</taxon>
    </lineage>
</organism>
<evidence type="ECO:0000313" key="2">
    <source>
        <dbReference type="EMBL" id="TRM68803.1"/>
    </source>
</evidence>
<keyword evidence="3" id="KW-1185">Reference proteome</keyword>
<dbReference type="AlphaFoldDB" id="A0A550CVK4"/>